<dbReference type="PANTHER" id="PTHR10353:SF154">
    <property type="entry name" value="BETA-GLUCOSIDASE 9-RELATED"/>
    <property type="match status" value="1"/>
</dbReference>
<dbReference type="GO" id="GO:0008422">
    <property type="term" value="F:beta-glucosidase activity"/>
    <property type="evidence" value="ECO:0007669"/>
    <property type="project" value="TreeGrafter"/>
</dbReference>
<reference evidence="7" key="1">
    <citation type="submission" date="2016-04" db="EMBL/GenBank/DDBJ databases">
        <title>Cephalotus genome sequencing.</title>
        <authorList>
            <person name="Fukushima K."/>
            <person name="Hasebe M."/>
            <person name="Fang X."/>
        </authorList>
    </citation>
    <scope>NUCLEOTIDE SEQUENCE [LARGE SCALE GENOMIC DNA]</scope>
    <source>
        <strain evidence="7">cv. St1</strain>
    </source>
</reference>
<evidence type="ECO:0000256" key="3">
    <source>
        <dbReference type="ARBA" id="ARBA00023295"/>
    </source>
</evidence>
<dbReference type="GO" id="GO:0005975">
    <property type="term" value="P:carbohydrate metabolic process"/>
    <property type="evidence" value="ECO:0007669"/>
    <property type="project" value="InterPro"/>
</dbReference>
<keyword evidence="7" id="KW-1185">Reference proteome</keyword>
<keyword evidence="3" id="KW-0326">Glycosidase</keyword>
<gene>
    <name evidence="6" type="ORF">CFOL_v3_35993</name>
</gene>
<dbReference type="Proteomes" id="UP000187406">
    <property type="component" value="Unassembled WGS sequence"/>
</dbReference>
<evidence type="ECO:0000313" key="7">
    <source>
        <dbReference type="Proteomes" id="UP000187406"/>
    </source>
</evidence>
<evidence type="ECO:0000256" key="1">
    <source>
        <dbReference type="ARBA" id="ARBA00010838"/>
    </source>
</evidence>
<accession>A0A1Q3DJN4</accession>
<feature type="chain" id="PRO_5013089030" evidence="5">
    <location>
        <begin position="25"/>
        <end position="512"/>
    </location>
</feature>
<dbReference type="STRING" id="3775.A0A1Q3DJN4"/>
<dbReference type="InParanoid" id="A0A1Q3DJN4"/>
<dbReference type="SUPFAM" id="SSF51445">
    <property type="entry name" value="(Trans)glycosidases"/>
    <property type="match status" value="1"/>
</dbReference>
<proteinExistence type="inferred from homology"/>
<comment type="similarity">
    <text evidence="1 4">Belongs to the glycosyl hydrolase 1 family.</text>
</comment>
<dbReference type="InterPro" id="IPR017853">
    <property type="entry name" value="GH"/>
</dbReference>
<evidence type="ECO:0000256" key="5">
    <source>
        <dbReference type="SAM" id="SignalP"/>
    </source>
</evidence>
<dbReference type="PRINTS" id="PR00131">
    <property type="entry name" value="GLHYDRLASE1"/>
</dbReference>
<dbReference type="OrthoDB" id="65569at2759"/>
<dbReference type="AlphaFoldDB" id="A0A1Q3DJN4"/>
<comment type="caution">
    <text evidence="6">The sequence shown here is derived from an EMBL/GenBank/DDBJ whole genome shotgun (WGS) entry which is preliminary data.</text>
</comment>
<keyword evidence="2" id="KW-0378">Hydrolase</keyword>
<evidence type="ECO:0000256" key="2">
    <source>
        <dbReference type="ARBA" id="ARBA00022801"/>
    </source>
</evidence>
<sequence>MEYTSQSFLSFCVIVLLACSSVEGQGNSSYPDLSIKRSDFAQDFVFGVATAAAQIEGSSKGGGKGISVWDEFQEIPGKIFDHSNMKTSIDSYNRYMEDVTLLKDLGVDAYRFSIPWTRILPQGTLSGGVNKEGIDHYNSLIDQLLKNGIRPFVTLLHNDWPQTLQDNYGGFLDRRIVADFKDYCELCFKTYGDRVKNWITINEPLMIAKFGHDMGFAPPGRCSIRINCPAGNSSIEPYIVTHNLLLAHGAVARLYKEKFQAQQGGEIGIVLAGQHYVPYNPISLEDKRATYRLMDFELGWYMEPLVYGRYPISMRTLVKDRLPTFTEEEKKMVQGSADFIGINYYTTRYVKSIPINLNASPVGFAEDEFGEVLVFKDGAPIGPNAGGSMFVYIYPQGLEQLLLFMKYKYQNPKIYISENGVTEQRNDTIAIVQAVKDQHRIDFVAEHLTRVRNAIAQGVNIKGYFYWCLFDDFEWVEGYLVRFGLYYVDYKNNLTRIPKESAKWYHDFIKGT</sequence>
<feature type="signal peptide" evidence="5">
    <location>
        <begin position="1"/>
        <end position="24"/>
    </location>
</feature>
<keyword evidence="5" id="KW-0732">Signal</keyword>
<dbReference type="PANTHER" id="PTHR10353">
    <property type="entry name" value="GLYCOSYL HYDROLASE"/>
    <property type="match status" value="1"/>
</dbReference>
<dbReference type="EMBL" id="BDDD01010769">
    <property type="protein sequence ID" value="GAV92615.1"/>
    <property type="molecule type" value="Genomic_DNA"/>
</dbReference>
<dbReference type="InterPro" id="IPR001360">
    <property type="entry name" value="Glyco_hydro_1"/>
</dbReference>
<evidence type="ECO:0000256" key="4">
    <source>
        <dbReference type="RuleBase" id="RU003690"/>
    </source>
</evidence>
<protein>
    <submittedName>
        <fullName evidence="6">Glyco_hydro_1 domain-containing protein</fullName>
    </submittedName>
</protein>
<dbReference type="FunFam" id="3.20.20.80:FF:000020">
    <property type="entry name" value="Beta-glucosidase 12"/>
    <property type="match status" value="1"/>
</dbReference>
<dbReference type="Pfam" id="PF00232">
    <property type="entry name" value="Glyco_hydro_1"/>
    <property type="match status" value="1"/>
</dbReference>
<dbReference type="Gene3D" id="3.20.20.80">
    <property type="entry name" value="Glycosidases"/>
    <property type="match status" value="1"/>
</dbReference>
<organism evidence="6 7">
    <name type="scientific">Cephalotus follicularis</name>
    <name type="common">Albany pitcher plant</name>
    <dbReference type="NCBI Taxonomy" id="3775"/>
    <lineage>
        <taxon>Eukaryota</taxon>
        <taxon>Viridiplantae</taxon>
        <taxon>Streptophyta</taxon>
        <taxon>Embryophyta</taxon>
        <taxon>Tracheophyta</taxon>
        <taxon>Spermatophyta</taxon>
        <taxon>Magnoliopsida</taxon>
        <taxon>eudicotyledons</taxon>
        <taxon>Gunneridae</taxon>
        <taxon>Pentapetalae</taxon>
        <taxon>rosids</taxon>
        <taxon>fabids</taxon>
        <taxon>Oxalidales</taxon>
        <taxon>Cephalotaceae</taxon>
        <taxon>Cephalotus</taxon>
    </lineage>
</organism>
<name>A0A1Q3DJN4_CEPFO</name>
<evidence type="ECO:0000313" key="6">
    <source>
        <dbReference type="EMBL" id="GAV92615.1"/>
    </source>
</evidence>